<evidence type="ECO:0000313" key="7">
    <source>
        <dbReference type="EMBL" id="MBW8723673.1"/>
    </source>
</evidence>
<comment type="caution">
    <text evidence="7">The sequence shown here is derived from an EMBL/GenBank/DDBJ whole genome shotgun (WGS) entry which is preliminary data.</text>
</comment>
<name>A0A952FF19_9PROT</name>
<organism evidence="7 8">
    <name type="scientific">Inquilinus limosus</name>
    <dbReference type="NCBI Taxonomy" id="171674"/>
    <lineage>
        <taxon>Bacteria</taxon>
        <taxon>Pseudomonadati</taxon>
        <taxon>Pseudomonadota</taxon>
        <taxon>Alphaproteobacteria</taxon>
        <taxon>Rhodospirillales</taxon>
        <taxon>Rhodospirillaceae</taxon>
        <taxon>Inquilinus</taxon>
    </lineage>
</organism>
<gene>
    <name evidence="7" type="ORF">JF625_00760</name>
</gene>
<evidence type="ECO:0000313" key="8">
    <source>
        <dbReference type="Proteomes" id="UP000700706"/>
    </source>
</evidence>
<feature type="signal peptide" evidence="5">
    <location>
        <begin position="1"/>
        <end position="27"/>
    </location>
</feature>
<evidence type="ECO:0000259" key="6">
    <source>
        <dbReference type="PROSITE" id="PS51352"/>
    </source>
</evidence>
<dbReference type="PANTHER" id="PTHR13887">
    <property type="entry name" value="GLUTATHIONE S-TRANSFERASE KAPPA"/>
    <property type="match status" value="1"/>
</dbReference>
<feature type="domain" description="Thioredoxin" evidence="6">
    <location>
        <begin position="20"/>
        <end position="196"/>
    </location>
</feature>
<dbReference type="GO" id="GO:0016491">
    <property type="term" value="F:oxidoreductase activity"/>
    <property type="evidence" value="ECO:0007669"/>
    <property type="project" value="UniProtKB-KW"/>
</dbReference>
<keyword evidence="2" id="KW-0560">Oxidoreductase</keyword>
<dbReference type="PROSITE" id="PS51352">
    <property type="entry name" value="THIOREDOXIN_2"/>
    <property type="match status" value="1"/>
</dbReference>
<keyword evidence="4" id="KW-0676">Redox-active center</keyword>
<dbReference type="Pfam" id="PF01323">
    <property type="entry name" value="DSBA"/>
    <property type="match status" value="1"/>
</dbReference>
<proteinExistence type="predicted"/>
<dbReference type="InterPro" id="IPR036249">
    <property type="entry name" value="Thioredoxin-like_sf"/>
</dbReference>
<dbReference type="PANTHER" id="PTHR13887:SF14">
    <property type="entry name" value="DISULFIDE BOND FORMATION PROTEIN D"/>
    <property type="match status" value="1"/>
</dbReference>
<evidence type="ECO:0000256" key="1">
    <source>
        <dbReference type="ARBA" id="ARBA00022729"/>
    </source>
</evidence>
<keyword evidence="3" id="KW-1015">Disulfide bond</keyword>
<dbReference type="CDD" id="cd03023">
    <property type="entry name" value="DsbA_Com1_like"/>
    <property type="match status" value="1"/>
</dbReference>
<evidence type="ECO:0000256" key="4">
    <source>
        <dbReference type="ARBA" id="ARBA00023284"/>
    </source>
</evidence>
<dbReference type="InterPro" id="IPR001853">
    <property type="entry name" value="DSBA-like_thioredoxin_dom"/>
</dbReference>
<dbReference type="SUPFAM" id="SSF52833">
    <property type="entry name" value="Thioredoxin-like"/>
    <property type="match status" value="1"/>
</dbReference>
<evidence type="ECO:0000256" key="3">
    <source>
        <dbReference type="ARBA" id="ARBA00023157"/>
    </source>
</evidence>
<evidence type="ECO:0000256" key="5">
    <source>
        <dbReference type="SAM" id="SignalP"/>
    </source>
</evidence>
<evidence type="ECO:0000256" key="2">
    <source>
        <dbReference type="ARBA" id="ARBA00023002"/>
    </source>
</evidence>
<keyword evidence="1 5" id="KW-0732">Signal</keyword>
<protein>
    <submittedName>
        <fullName evidence="7">DsbA family protein</fullName>
    </submittedName>
</protein>
<feature type="chain" id="PRO_5037853480" evidence="5">
    <location>
        <begin position="28"/>
        <end position="198"/>
    </location>
</feature>
<dbReference type="AlphaFoldDB" id="A0A952FF19"/>
<accession>A0A952FF19</accession>
<dbReference type="Gene3D" id="3.40.30.10">
    <property type="entry name" value="Glutaredoxin"/>
    <property type="match status" value="1"/>
</dbReference>
<dbReference type="InterPro" id="IPR013766">
    <property type="entry name" value="Thioredoxin_domain"/>
</dbReference>
<dbReference type="Proteomes" id="UP000700706">
    <property type="component" value="Unassembled WGS sequence"/>
</dbReference>
<dbReference type="EMBL" id="JAEKLZ010000028">
    <property type="protein sequence ID" value="MBW8723673.1"/>
    <property type="molecule type" value="Genomic_DNA"/>
</dbReference>
<reference evidence="7" key="1">
    <citation type="submission" date="2020-06" db="EMBL/GenBank/DDBJ databases">
        <title>Stable isotope informed genome-resolved metagenomics uncovers potential trophic interactions in rhizosphere soil.</title>
        <authorList>
            <person name="Starr E.P."/>
            <person name="Shi S."/>
            <person name="Blazewicz S.J."/>
            <person name="Koch B.J."/>
            <person name="Probst A.J."/>
            <person name="Hungate B.A."/>
            <person name="Pett-Ridge J."/>
            <person name="Firestone M.K."/>
            <person name="Banfield J.F."/>
        </authorList>
    </citation>
    <scope>NUCLEOTIDE SEQUENCE</scope>
    <source>
        <strain evidence="7">YM_69_17</strain>
    </source>
</reference>
<sequence>MIAIAHHAGRLAGIVLFAALMTAPAAAQSSASPVLGNPRGDVTILEFSDYQCVDCKRSQPTMERLLQEDTGLRIELKEYAFISPVSTTAARAALASQKQGRYAAFHTTLMRFKGRLTDDLVFATARQVGLDVDRLKRDMQDPAVTAELQSVAALTKSLGIEGAPAYVVNGRMVPHSENYDAVGYDVLKSAIDQARARK</sequence>